<reference evidence="7 8" key="1">
    <citation type="journal article" date="2024" name="BMC Biol.">
        <title>Comparative genomics of Ascetosporea gives new insight into the evolutionary basis for animal parasitism in Rhizaria.</title>
        <authorList>
            <person name="Hiltunen Thoren M."/>
            <person name="Onut-Brannstrom I."/>
            <person name="Alfjorden A."/>
            <person name="Peckova H."/>
            <person name="Swords F."/>
            <person name="Hooper C."/>
            <person name="Holzer A.S."/>
            <person name="Bass D."/>
            <person name="Burki F."/>
        </authorList>
    </citation>
    <scope>NUCLEOTIDE SEQUENCE [LARGE SCALE GENOMIC DNA]</scope>
    <source>
        <strain evidence="7">20-A016</strain>
    </source>
</reference>
<evidence type="ECO:0000259" key="5">
    <source>
        <dbReference type="Pfam" id="PF04851"/>
    </source>
</evidence>
<dbReference type="InterPro" id="IPR050615">
    <property type="entry name" value="ATP-dep_DNA_Helicase"/>
</dbReference>
<evidence type="ECO:0000256" key="2">
    <source>
        <dbReference type="ARBA" id="ARBA00022801"/>
    </source>
</evidence>
<evidence type="ECO:0000259" key="6">
    <source>
        <dbReference type="Pfam" id="PF13625"/>
    </source>
</evidence>
<dbReference type="InterPro" id="IPR027417">
    <property type="entry name" value="P-loop_NTPase"/>
</dbReference>
<keyword evidence="4" id="KW-0067">ATP-binding</keyword>
<proteinExistence type="predicted"/>
<dbReference type="Proteomes" id="UP001439008">
    <property type="component" value="Unassembled WGS sequence"/>
</dbReference>
<dbReference type="PANTHER" id="PTHR11274:SF0">
    <property type="entry name" value="GENERAL TRANSCRIPTION AND DNA REPAIR FACTOR IIH HELICASE SUBUNIT XPB"/>
    <property type="match status" value="1"/>
</dbReference>
<feature type="non-terminal residue" evidence="7">
    <location>
        <position position="321"/>
    </location>
</feature>
<evidence type="ECO:0000256" key="3">
    <source>
        <dbReference type="ARBA" id="ARBA00022806"/>
    </source>
</evidence>
<gene>
    <name evidence="7" type="ORF">MHBO_002791</name>
</gene>
<evidence type="ECO:0008006" key="9">
    <source>
        <dbReference type="Google" id="ProtNLM"/>
    </source>
</evidence>
<dbReference type="Gene3D" id="3.40.50.300">
    <property type="entry name" value="P-loop containing nucleotide triphosphate hydrolases"/>
    <property type="match status" value="1"/>
</dbReference>
<protein>
    <recommendedName>
        <fullName evidence="9">DNA helicase</fullName>
    </recommendedName>
</protein>
<dbReference type="Pfam" id="PF04851">
    <property type="entry name" value="ResIII"/>
    <property type="match status" value="1"/>
</dbReference>
<dbReference type="Pfam" id="PF13625">
    <property type="entry name" value="Helicase_C_3"/>
    <property type="match status" value="1"/>
</dbReference>
<dbReference type="SUPFAM" id="SSF52540">
    <property type="entry name" value="P-loop containing nucleoside triphosphate hydrolases"/>
    <property type="match status" value="1"/>
</dbReference>
<organism evidence="7 8">
    <name type="scientific">Bonamia ostreae</name>
    <dbReference type="NCBI Taxonomy" id="126728"/>
    <lineage>
        <taxon>Eukaryota</taxon>
        <taxon>Sar</taxon>
        <taxon>Rhizaria</taxon>
        <taxon>Endomyxa</taxon>
        <taxon>Ascetosporea</taxon>
        <taxon>Haplosporida</taxon>
        <taxon>Bonamia</taxon>
    </lineage>
</organism>
<evidence type="ECO:0000313" key="7">
    <source>
        <dbReference type="EMBL" id="MES1921233.1"/>
    </source>
</evidence>
<keyword evidence="3" id="KW-0347">Helicase</keyword>
<dbReference type="InterPro" id="IPR006935">
    <property type="entry name" value="Helicase/UvrB_N"/>
</dbReference>
<comment type="caution">
    <text evidence="7">The sequence shown here is derived from an EMBL/GenBank/DDBJ whole genome shotgun (WGS) entry which is preliminary data.</text>
</comment>
<accession>A0ABV2APA3</accession>
<keyword evidence="8" id="KW-1185">Reference proteome</keyword>
<dbReference type="EMBL" id="JBDODL010001173">
    <property type="protein sequence ID" value="MES1921233.1"/>
    <property type="molecule type" value="Genomic_DNA"/>
</dbReference>
<feature type="domain" description="Helicase XPB/Ssl2 N-terminal" evidence="6">
    <location>
        <begin position="43"/>
        <end position="163"/>
    </location>
</feature>
<sequence>MLYKHLKFFKLVFKLFTQKMEEETQSDYSHLKLRTGHNDRPFFVCGDGHIFLETFSPFFKEAYDFCIAIAEPVSRPKHIQEYKITPFSLYAAISVGLTCPEILAALRKLSKNELAPELVTDILNETAKCGKIKLVLRDGRYFVESPFQNCLRELLFCPDIAAAKTSEGIERRFAAKGERDAFSAGHESVFSFQIDAEKAESVKRGCRDSGWPSLEEYDFRADETAASLCARLRSDTNVRPYQQKSLGRMLGNGRARSGIIVLPCGAGKTLVGISAACTIGKSVIVLATTGVSCRQWKEQFLKWTDLGGNKVKLFVSSLKES</sequence>
<evidence type="ECO:0000256" key="1">
    <source>
        <dbReference type="ARBA" id="ARBA00022741"/>
    </source>
</evidence>
<feature type="domain" description="Helicase/UvrB N-terminal" evidence="5">
    <location>
        <begin position="237"/>
        <end position="305"/>
    </location>
</feature>
<keyword evidence="1" id="KW-0547">Nucleotide-binding</keyword>
<evidence type="ECO:0000256" key="4">
    <source>
        <dbReference type="ARBA" id="ARBA00022840"/>
    </source>
</evidence>
<name>A0ABV2APA3_9EUKA</name>
<dbReference type="PANTHER" id="PTHR11274">
    <property type="entry name" value="RAD25/XP-B DNA REPAIR HELICASE"/>
    <property type="match status" value="1"/>
</dbReference>
<dbReference type="InterPro" id="IPR032830">
    <property type="entry name" value="XPB/Ssl2_N"/>
</dbReference>
<keyword evidence="2" id="KW-0378">Hydrolase</keyword>
<evidence type="ECO:0000313" key="8">
    <source>
        <dbReference type="Proteomes" id="UP001439008"/>
    </source>
</evidence>